<keyword evidence="3" id="KW-0520">NAD</keyword>
<reference evidence="7 8" key="1">
    <citation type="submission" date="2016-10" db="EMBL/GenBank/DDBJ databases">
        <authorList>
            <person name="de Groot N.N."/>
        </authorList>
    </citation>
    <scope>NUCLEOTIDE SEQUENCE [LARGE SCALE GENOMIC DNA]</scope>
    <source>
        <strain evidence="8">P4B,CCM 7963,CECT 7998,DSM 25260,IBRC-M 10614,KCTC 13821</strain>
    </source>
</reference>
<feature type="domain" description="D-isomer specific 2-hydroxyacid dehydrogenase NAD-binding" evidence="6">
    <location>
        <begin position="104"/>
        <end position="278"/>
    </location>
</feature>
<dbReference type="InterPro" id="IPR006139">
    <property type="entry name" value="D-isomer_2_OHA_DH_cat_dom"/>
</dbReference>
<evidence type="ECO:0000256" key="1">
    <source>
        <dbReference type="ARBA" id="ARBA00005854"/>
    </source>
</evidence>
<proteinExistence type="inferred from homology"/>
<keyword evidence="8" id="KW-1185">Reference proteome</keyword>
<dbReference type="Proteomes" id="UP000199017">
    <property type="component" value="Unassembled WGS sequence"/>
</dbReference>
<comment type="similarity">
    <text evidence="1 4">Belongs to the D-isomer specific 2-hydroxyacid dehydrogenase family.</text>
</comment>
<sequence>MYILSSAELPAENQTKLKNAFPEETFVFCNNMDEASEFLLEANIIITYGEDLTENILDQASQLKWVMVIAAGIDKLPFEALNKRNILVTSAKGIHRAPMSEYVFMMLMLVYRQGKKLIENEKNKVWTRDIHMEEITGKSMLIAGTGVIGKEIAKVAKAFQMKTIGVSRSGRDISHFDKNIAREEMIHYLPEVDFVVSVLPSTPETKGFFQYEHFKAMQGHAVFINIGRGDTVRGEEILKAVRDKEIYHAVLDVFETEPLPSDDPFWEEENITVTTHLSGVSPHYHNRALDIFSENLKAFQEDRNELMNIVDTDKGY</sequence>
<dbReference type="InterPro" id="IPR006140">
    <property type="entry name" value="D-isomer_DH_NAD-bd"/>
</dbReference>
<dbReference type="SUPFAM" id="SSF51735">
    <property type="entry name" value="NAD(P)-binding Rossmann-fold domains"/>
    <property type="match status" value="1"/>
</dbReference>
<keyword evidence="2 4" id="KW-0560">Oxidoreductase</keyword>
<dbReference type="Gene3D" id="3.40.50.720">
    <property type="entry name" value="NAD(P)-binding Rossmann-like Domain"/>
    <property type="match status" value="2"/>
</dbReference>
<dbReference type="EMBL" id="FNDU01000015">
    <property type="protein sequence ID" value="SDI92698.1"/>
    <property type="molecule type" value="Genomic_DNA"/>
</dbReference>
<evidence type="ECO:0000259" key="6">
    <source>
        <dbReference type="Pfam" id="PF02826"/>
    </source>
</evidence>
<dbReference type="InterPro" id="IPR036291">
    <property type="entry name" value="NAD(P)-bd_dom_sf"/>
</dbReference>
<evidence type="ECO:0000256" key="4">
    <source>
        <dbReference type="RuleBase" id="RU003719"/>
    </source>
</evidence>
<accession>A0A1G8PK77</accession>
<dbReference type="PANTHER" id="PTHR43333:SF1">
    <property type="entry name" value="D-ISOMER SPECIFIC 2-HYDROXYACID DEHYDROGENASE NAD-BINDING DOMAIN-CONTAINING PROTEIN"/>
    <property type="match status" value="1"/>
</dbReference>
<dbReference type="STRING" id="930129.SAMN05216352_1154"/>
<protein>
    <submittedName>
        <fullName evidence="7">Phosphoglycerate dehydrogenase</fullName>
    </submittedName>
</protein>
<evidence type="ECO:0000313" key="8">
    <source>
        <dbReference type="Proteomes" id="UP000199017"/>
    </source>
</evidence>
<dbReference type="AlphaFoldDB" id="A0A1G8PK77"/>
<dbReference type="Pfam" id="PF00389">
    <property type="entry name" value="2-Hacid_dh"/>
    <property type="match status" value="1"/>
</dbReference>
<dbReference type="GO" id="GO:0051287">
    <property type="term" value="F:NAD binding"/>
    <property type="evidence" value="ECO:0007669"/>
    <property type="project" value="InterPro"/>
</dbReference>
<evidence type="ECO:0000256" key="3">
    <source>
        <dbReference type="ARBA" id="ARBA00023027"/>
    </source>
</evidence>
<evidence type="ECO:0000313" key="7">
    <source>
        <dbReference type="EMBL" id="SDI92698.1"/>
    </source>
</evidence>
<feature type="domain" description="D-isomer specific 2-hydroxyacid dehydrogenase catalytic" evidence="5">
    <location>
        <begin position="14"/>
        <end position="301"/>
    </location>
</feature>
<dbReference type="PANTHER" id="PTHR43333">
    <property type="entry name" value="2-HACID_DH_C DOMAIN-CONTAINING PROTEIN"/>
    <property type="match status" value="1"/>
</dbReference>
<dbReference type="CDD" id="cd05300">
    <property type="entry name" value="2-Hacid_dh_1"/>
    <property type="match status" value="1"/>
</dbReference>
<gene>
    <name evidence="7" type="ORF">SAMN05216352_1154</name>
</gene>
<dbReference type="SUPFAM" id="SSF52283">
    <property type="entry name" value="Formate/glycerate dehydrogenase catalytic domain-like"/>
    <property type="match status" value="1"/>
</dbReference>
<dbReference type="Pfam" id="PF02826">
    <property type="entry name" value="2-Hacid_dh_C"/>
    <property type="match status" value="1"/>
</dbReference>
<evidence type="ECO:0000259" key="5">
    <source>
        <dbReference type="Pfam" id="PF00389"/>
    </source>
</evidence>
<organism evidence="7 8">
    <name type="scientific">Alteribacillus bidgolensis</name>
    <dbReference type="NCBI Taxonomy" id="930129"/>
    <lineage>
        <taxon>Bacteria</taxon>
        <taxon>Bacillati</taxon>
        <taxon>Bacillota</taxon>
        <taxon>Bacilli</taxon>
        <taxon>Bacillales</taxon>
        <taxon>Bacillaceae</taxon>
        <taxon>Alteribacillus</taxon>
    </lineage>
</organism>
<evidence type="ECO:0000256" key="2">
    <source>
        <dbReference type="ARBA" id="ARBA00023002"/>
    </source>
</evidence>
<dbReference type="RefSeq" id="WP_091587378.1">
    <property type="nucleotide sequence ID" value="NZ_FNDU01000015.1"/>
</dbReference>
<dbReference type="OrthoDB" id="9805416at2"/>
<dbReference type="GO" id="GO:0016616">
    <property type="term" value="F:oxidoreductase activity, acting on the CH-OH group of donors, NAD or NADP as acceptor"/>
    <property type="evidence" value="ECO:0007669"/>
    <property type="project" value="InterPro"/>
</dbReference>
<name>A0A1G8PK77_9BACI</name>